<dbReference type="PANTHER" id="PTHR30399">
    <property type="entry name" value="UNCHARACTERIZED PROTEIN YGJP"/>
    <property type="match status" value="1"/>
</dbReference>
<gene>
    <name evidence="2" type="ORF">R9B83_02190</name>
</gene>
<protein>
    <submittedName>
        <fullName evidence="2">YgjP-like metallopeptidase domain-containing protein</fullName>
    </submittedName>
</protein>
<dbReference type="Proteomes" id="UP001303601">
    <property type="component" value="Chromosome"/>
</dbReference>
<feature type="domain" description="YgjP-like metallopeptidase" evidence="1">
    <location>
        <begin position="83"/>
        <end position="232"/>
    </location>
</feature>
<dbReference type="PANTHER" id="PTHR30399:SF1">
    <property type="entry name" value="UTP PYROPHOSPHATASE"/>
    <property type="match status" value="1"/>
</dbReference>
<dbReference type="InterPro" id="IPR002725">
    <property type="entry name" value="YgjP-like_metallopeptidase"/>
</dbReference>
<dbReference type="Pfam" id="PF01863">
    <property type="entry name" value="YgjP-like"/>
    <property type="match status" value="1"/>
</dbReference>
<dbReference type="InterPro" id="IPR053136">
    <property type="entry name" value="UTP_pyrophosphatase-like"/>
</dbReference>
<proteinExistence type="predicted"/>
<evidence type="ECO:0000313" key="2">
    <source>
        <dbReference type="EMBL" id="WPB53780.1"/>
    </source>
</evidence>
<keyword evidence="3" id="KW-1185">Reference proteome</keyword>
<evidence type="ECO:0000259" key="1">
    <source>
        <dbReference type="Pfam" id="PF01863"/>
    </source>
</evidence>
<dbReference type="EMBL" id="CP137845">
    <property type="protein sequence ID" value="WPB53780.1"/>
    <property type="molecule type" value="Genomic_DNA"/>
</dbReference>
<evidence type="ECO:0000313" key="3">
    <source>
        <dbReference type="Proteomes" id="UP001303601"/>
    </source>
</evidence>
<reference evidence="2" key="1">
    <citation type="submission" date="2023-11" db="EMBL/GenBank/DDBJ databases">
        <title>Completed genome sequence of Mycoplasma equirhinis type strain M432/72.</title>
        <authorList>
            <person name="Spergser J."/>
        </authorList>
    </citation>
    <scope>NUCLEOTIDE SEQUENCE [LARGE SCALE GENOMIC DNA]</scope>
    <source>
        <strain evidence="2">M432/72</strain>
    </source>
</reference>
<dbReference type="CDD" id="cd07344">
    <property type="entry name" value="M48_yhfN_like"/>
    <property type="match status" value="1"/>
</dbReference>
<dbReference type="Gene3D" id="3.30.2010.10">
    <property type="entry name" value="Metalloproteases ('zincins'), catalytic domain"/>
    <property type="match status" value="1"/>
</dbReference>
<organism evidence="2 3">
    <name type="scientific">Metamycoplasma equirhinis</name>
    <dbReference type="NCBI Taxonomy" id="92402"/>
    <lineage>
        <taxon>Bacteria</taxon>
        <taxon>Bacillati</taxon>
        <taxon>Mycoplasmatota</taxon>
        <taxon>Mycoplasmoidales</taxon>
        <taxon>Metamycoplasmataceae</taxon>
        <taxon>Metamycoplasma</taxon>
    </lineage>
</organism>
<accession>A0ABZ0PA53</accession>
<dbReference type="RefSeq" id="WP_140031367.1">
    <property type="nucleotide sequence ID" value="NZ_CP137845.1"/>
</dbReference>
<name>A0ABZ0PA53_9BACT</name>
<dbReference type="GeneID" id="94493683"/>
<sequence>MRKIDEVQYYTYDDKEYKVNVIFKDNLHTYFKEINGEFFLYTNIFNYKNESIKNFVLVSISKFLSLKPRKEKPLLDINWKENIFFLFGRKTYFTLFEKQIILYDSKSDFIIDKIKCSNAAFISKKLWEYLKTVLKKQFIEFVNHYMHIILEKQFSVSIKISKKKSAWATNYVTKKIITVSQFLIFYNPEYIKYVALHEVTHFIEQNHSSAFWNIVKNFCPNYKNIRKKLNNHIFE</sequence>